<evidence type="ECO:0000313" key="1">
    <source>
        <dbReference type="EMBL" id="BDT60014.1"/>
    </source>
</evidence>
<evidence type="ECO:0000313" key="2">
    <source>
        <dbReference type="Proteomes" id="UP001163336"/>
    </source>
</evidence>
<proteinExistence type="predicted"/>
<dbReference type="Gene3D" id="3.30.720.110">
    <property type="match status" value="1"/>
</dbReference>
<gene>
    <name evidence="1" type="ORF">MasN3_35080</name>
</gene>
<reference evidence="1" key="1">
    <citation type="submission" date="2022-11" db="EMBL/GenBank/DDBJ databases">
        <title>Isolation and characterization of PLA-degrading bacterium Massilia sp. from Antarctic soil.</title>
        <authorList>
            <person name="Sato K."/>
            <person name="Gomez-Fuentes C."/>
            <person name="Ahmad S.A."/>
            <person name="Zulkharnain A."/>
        </authorList>
    </citation>
    <scope>NUCLEOTIDE SEQUENCE</scope>
    <source>
        <strain evidence="1">N-3</strain>
    </source>
</reference>
<keyword evidence="2" id="KW-1185">Reference proteome</keyword>
<sequence length="41" mass="4697">MFWGDRYGVVEDPFGHRWSMATHIRDVSPEEMAAAMQQGCP</sequence>
<evidence type="ECO:0008006" key="3">
    <source>
        <dbReference type="Google" id="ProtNLM"/>
    </source>
</evidence>
<name>A0ABM8C9Q9_9BURK</name>
<protein>
    <recommendedName>
        <fullName evidence="3">VOC domain-containing protein</fullName>
    </recommendedName>
</protein>
<dbReference type="Proteomes" id="UP001163336">
    <property type="component" value="Chromosome"/>
</dbReference>
<dbReference type="InterPro" id="IPR029068">
    <property type="entry name" value="Glyas_Bleomycin-R_OHBP_Dase"/>
</dbReference>
<organism evidence="1 2">
    <name type="scientific">Massilia varians</name>
    <dbReference type="NCBI Taxonomy" id="457921"/>
    <lineage>
        <taxon>Bacteria</taxon>
        <taxon>Pseudomonadati</taxon>
        <taxon>Pseudomonadota</taxon>
        <taxon>Betaproteobacteria</taxon>
        <taxon>Burkholderiales</taxon>
        <taxon>Oxalobacteraceae</taxon>
        <taxon>Telluria group</taxon>
        <taxon>Massilia</taxon>
    </lineage>
</organism>
<dbReference type="EMBL" id="AP026966">
    <property type="protein sequence ID" value="BDT60014.1"/>
    <property type="molecule type" value="Genomic_DNA"/>
</dbReference>
<dbReference type="SUPFAM" id="SSF54593">
    <property type="entry name" value="Glyoxalase/Bleomycin resistance protein/Dihydroxybiphenyl dioxygenase"/>
    <property type="match status" value="1"/>
</dbReference>
<accession>A0ABM8C9Q9</accession>